<feature type="domain" description="FAD-binding PCMH-type" evidence="17">
    <location>
        <begin position="33"/>
        <end position="199"/>
    </location>
</feature>
<accession>A0A7X2TPE2</accession>
<evidence type="ECO:0000256" key="7">
    <source>
        <dbReference type="ARBA" id="ARBA00022630"/>
    </source>
</evidence>
<dbReference type="EC" id="1.3.1.98" evidence="16"/>
<dbReference type="PANTHER" id="PTHR21071:SF4">
    <property type="entry name" value="UDP-N-ACETYLENOLPYRUVOYLGLUCOSAMINE REDUCTASE"/>
    <property type="match status" value="1"/>
</dbReference>
<evidence type="ECO:0000256" key="14">
    <source>
        <dbReference type="ARBA" id="ARBA00023316"/>
    </source>
</evidence>
<dbReference type="Proteomes" id="UP000466864">
    <property type="component" value="Unassembled WGS sequence"/>
</dbReference>
<evidence type="ECO:0000256" key="6">
    <source>
        <dbReference type="ARBA" id="ARBA00022618"/>
    </source>
</evidence>
<name>A0A7X2TPE2_9FIRM</name>
<dbReference type="Gene3D" id="3.30.465.10">
    <property type="match status" value="1"/>
</dbReference>
<evidence type="ECO:0000256" key="15">
    <source>
        <dbReference type="ARBA" id="ARBA00048914"/>
    </source>
</evidence>
<comment type="caution">
    <text evidence="18">The sequence shown here is derived from an EMBL/GenBank/DDBJ whole genome shotgun (WGS) entry which is preliminary data.</text>
</comment>
<keyword evidence="12 16" id="KW-0560">Oxidoreductase</keyword>
<comment type="cofactor">
    <cofactor evidence="1 16">
        <name>FAD</name>
        <dbReference type="ChEBI" id="CHEBI:57692"/>
    </cofactor>
</comment>
<keyword evidence="19" id="KW-1185">Reference proteome</keyword>
<dbReference type="HAMAP" id="MF_00037">
    <property type="entry name" value="MurB"/>
    <property type="match status" value="1"/>
</dbReference>
<evidence type="ECO:0000256" key="16">
    <source>
        <dbReference type="HAMAP-Rule" id="MF_00037"/>
    </source>
</evidence>
<dbReference type="GO" id="GO:0051301">
    <property type="term" value="P:cell division"/>
    <property type="evidence" value="ECO:0007669"/>
    <property type="project" value="UniProtKB-KW"/>
</dbReference>
<evidence type="ECO:0000256" key="10">
    <source>
        <dbReference type="ARBA" id="ARBA00022960"/>
    </source>
</evidence>
<dbReference type="GO" id="GO:0005829">
    <property type="term" value="C:cytosol"/>
    <property type="evidence" value="ECO:0007669"/>
    <property type="project" value="TreeGrafter"/>
</dbReference>
<dbReference type="NCBIfam" id="TIGR00179">
    <property type="entry name" value="murB"/>
    <property type="match status" value="1"/>
</dbReference>
<keyword evidence="11 16" id="KW-0573">Peptidoglycan synthesis</keyword>
<dbReference type="InterPro" id="IPR003170">
    <property type="entry name" value="MurB"/>
</dbReference>
<dbReference type="RefSeq" id="WP_154457617.1">
    <property type="nucleotide sequence ID" value="NZ_VUMV01000003.1"/>
</dbReference>
<feature type="active site" evidence="16">
    <location>
        <position position="178"/>
    </location>
</feature>
<comment type="function">
    <text evidence="2 16">Cell wall formation.</text>
</comment>
<evidence type="ECO:0000256" key="3">
    <source>
        <dbReference type="ARBA" id="ARBA00004496"/>
    </source>
</evidence>
<comment type="pathway">
    <text evidence="4 16">Cell wall biogenesis; peptidoglycan biosynthesis.</text>
</comment>
<dbReference type="InterPro" id="IPR016167">
    <property type="entry name" value="FAD-bd_PCMH_sub1"/>
</dbReference>
<dbReference type="Gene3D" id="3.30.43.10">
    <property type="entry name" value="Uridine Diphospho-n-acetylenolpyruvylglucosamine Reductase, domain 2"/>
    <property type="match status" value="1"/>
</dbReference>
<dbReference type="NCBIfam" id="NF010480">
    <property type="entry name" value="PRK13905.1"/>
    <property type="match status" value="1"/>
</dbReference>
<dbReference type="GO" id="GO:0009252">
    <property type="term" value="P:peptidoglycan biosynthetic process"/>
    <property type="evidence" value="ECO:0007669"/>
    <property type="project" value="UniProtKB-UniRule"/>
</dbReference>
<feature type="active site" evidence="16">
    <location>
        <position position="298"/>
    </location>
</feature>
<reference evidence="18 19" key="1">
    <citation type="submission" date="2019-08" db="EMBL/GenBank/DDBJ databases">
        <title>In-depth cultivation of the pig gut microbiome towards novel bacterial diversity and tailored functional studies.</title>
        <authorList>
            <person name="Wylensek D."/>
            <person name="Hitch T.C.A."/>
            <person name="Clavel T."/>
        </authorList>
    </citation>
    <scope>NUCLEOTIDE SEQUENCE [LARGE SCALE GENOMIC DNA]</scope>
    <source>
        <strain evidence="18 19">Oil+RF-744-WCA-WT-13</strain>
    </source>
</reference>
<dbReference type="InterPro" id="IPR016166">
    <property type="entry name" value="FAD-bd_PCMH"/>
</dbReference>
<proteinExistence type="inferred from homology"/>
<evidence type="ECO:0000256" key="5">
    <source>
        <dbReference type="ARBA" id="ARBA00022490"/>
    </source>
</evidence>
<evidence type="ECO:0000313" key="19">
    <source>
        <dbReference type="Proteomes" id="UP000466864"/>
    </source>
</evidence>
<keyword evidence="13 16" id="KW-0131">Cell cycle</keyword>
<feature type="active site" description="Proton donor" evidence="16">
    <location>
        <position position="228"/>
    </location>
</feature>
<dbReference type="Pfam" id="PF02873">
    <property type="entry name" value="MurB_C"/>
    <property type="match status" value="1"/>
</dbReference>
<dbReference type="GO" id="GO:0008360">
    <property type="term" value="P:regulation of cell shape"/>
    <property type="evidence" value="ECO:0007669"/>
    <property type="project" value="UniProtKB-KW"/>
</dbReference>
<dbReference type="InterPro" id="IPR036318">
    <property type="entry name" value="FAD-bd_PCMH-like_sf"/>
</dbReference>
<keyword evidence="14 16" id="KW-0961">Cell wall biogenesis/degradation</keyword>
<evidence type="ECO:0000256" key="8">
    <source>
        <dbReference type="ARBA" id="ARBA00022827"/>
    </source>
</evidence>
<evidence type="ECO:0000259" key="17">
    <source>
        <dbReference type="PROSITE" id="PS51387"/>
    </source>
</evidence>
<evidence type="ECO:0000256" key="11">
    <source>
        <dbReference type="ARBA" id="ARBA00022984"/>
    </source>
</evidence>
<dbReference type="GO" id="GO:0008762">
    <property type="term" value="F:UDP-N-acetylmuramate dehydrogenase activity"/>
    <property type="evidence" value="ECO:0007669"/>
    <property type="project" value="UniProtKB-UniRule"/>
</dbReference>
<sequence length="312" mass="34196">MKMDEMIFQELCRIAGPDQVKKQELMKKHTTFRIGGPADFFVTPDNPEGVRAVLQFCREEGLPVFVMGNGSNLLVADSGFRGVVIQLDHNFQKLSVCGNRIRAQAGALLSKIAAEAERNALSGLEFASGIPGTIGGGAAMNAGAYGGELKNVLKGLLVLDDRLEFLELPEDQLDMGYRTSRVQKSGWIVLEGEAELQPGDRTAVRARMEELRAARTAKQPLEFGSAGSTFKRPEGYYAGKLIMDAGLRGYRDGDAQVSEKHCGFVINRGDASAEQVCRLMRHVRSVVQKQSGVLLEPEIRFLGFEENPMTEE</sequence>
<evidence type="ECO:0000256" key="1">
    <source>
        <dbReference type="ARBA" id="ARBA00001974"/>
    </source>
</evidence>
<dbReference type="PROSITE" id="PS51387">
    <property type="entry name" value="FAD_PCMH"/>
    <property type="match status" value="1"/>
</dbReference>
<dbReference type="Pfam" id="PF01565">
    <property type="entry name" value="FAD_binding_4"/>
    <property type="match status" value="1"/>
</dbReference>
<comment type="similarity">
    <text evidence="16">Belongs to the MurB family.</text>
</comment>
<dbReference type="Gene3D" id="3.90.78.10">
    <property type="entry name" value="UDP-N-acetylenolpyruvoylglucosamine reductase, C-terminal domain"/>
    <property type="match status" value="1"/>
</dbReference>
<dbReference type="InterPro" id="IPR036635">
    <property type="entry name" value="MurB_C_sf"/>
</dbReference>
<dbReference type="SUPFAM" id="SSF56194">
    <property type="entry name" value="Uridine diphospho-N-Acetylenolpyruvylglucosamine reductase, MurB, C-terminal domain"/>
    <property type="match status" value="1"/>
</dbReference>
<organism evidence="18 19">
    <name type="scientific">Bilifractor porci</name>
    <dbReference type="NCBI Taxonomy" id="2606636"/>
    <lineage>
        <taxon>Bacteria</taxon>
        <taxon>Bacillati</taxon>
        <taxon>Bacillota</taxon>
        <taxon>Clostridia</taxon>
        <taxon>Lachnospirales</taxon>
        <taxon>Lachnospiraceae</taxon>
        <taxon>Bilifractor</taxon>
    </lineage>
</organism>
<keyword evidence="8 16" id="KW-0274">FAD</keyword>
<evidence type="ECO:0000256" key="12">
    <source>
        <dbReference type="ARBA" id="ARBA00023002"/>
    </source>
</evidence>
<evidence type="ECO:0000313" key="18">
    <source>
        <dbReference type="EMBL" id="MST81701.1"/>
    </source>
</evidence>
<evidence type="ECO:0000256" key="2">
    <source>
        <dbReference type="ARBA" id="ARBA00003921"/>
    </source>
</evidence>
<dbReference type="GO" id="GO:0071949">
    <property type="term" value="F:FAD binding"/>
    <property type="evidence" value="ECO:0007669"/>
    <property type="project" value="InterPro"/>
</dbReference>
<dbReference type="InterPro" id="IPR011601">
    <property type="entry name" value="MurB_C"/>
</dbReference>
<keyword evidence="7 16" id="KW-0285">Flavoprotein</keyword>
<dbReference type="UniPathway" id="UPA00219"/>
<keyword evidence="10 16" id="KW-0133">Cell shape</keyword>
<gene>
    <name evidence="16 18" type="primary">murB</name>
    <name evidence="18" type="ORF">FYJ60_05170</name>
</gene>
<dbReference type="GO" id="GO:0071555">
    <property type="term" value="P:cell wall organization"/>
    <property type="evidence" value="ECO:0007669"/>
    <property type="project" value="UniProtKB-KW"/>
</dbReference>
<dbReference type="InterPro" id="IPR006094">
    <property type="entry name" value="Oxid_FAD_bind_N"/>
</dbReference>
<evidence type="ECO:0000256" key="9">
    <source>
        <dbReference type="ARBA" id="ARBA00022857"/>
    </source>
</evidence>
<protein>
    <recommendedName>
        <fullName evidence="16">UDP-N-acetylenolpyruvoylglucosamine reductase</fullName>
        <ecNumber evidence="16">1.3.1.98</ecNumber>
    </recommendedName>
    <alternativeName>
        <fullName evidence="16">UDP-N-acetylmuramate dehydrogenase</fullName>
    </alternativeName>
</protein>
<comment type="catalytic activity">
    <reaction evidence="15 16">
        <text>UDP-N-acetyl-alpha-D-muramate + NADP(+) = UDP-N-acetyl-3-O-(1-carboxyvinyl)-alpha-D-glucosamine + NADPH + H(+)</text>
        <dbReference type="Rhea" id="RHEA:12248"/>
        <dbReference type="ChEBI" id="CHEBI:15378"/>
        <dbReference type="ChEBI" id="CHEBI:57783"/>
        <dbReference type="ChEBI" id="CHEBI:58349"/>
        <dbReference type="ChEBI" id="CHEBI:68483"/>
        <dbReference type="ChEBI" id="CHEBI:70757"/>
        <dbReference type="EC" id="1.3.1.98"/>
    </reaction>
</comment>
<dbReference type="InterPro" id="IPR016169">
    <property type="entry name" value="FAD-bd_PCMH_sub2"/>
</dbReference>
<keyword evidence="6 16" id="KW-0132">Cell division</keyword>
<keyword evidence="5 16" id="KW-0963">Cytoplasm</keyword>
<evidence type="ECO:0000256" key="4">
    <source>
        <dbReference type="ARBA" id="ARBA00004752"/>
    </source>
</evidence>
<keyword evidence="9 16" id="KW-0521">NADP</keyword>
<dbReference type="EMBL" id="VUMV01000003">
    <property type="protein sequence ID" value="MST81701.1"/>
    <property type="molecule type" value="Genomic_DNA"/>
</dbReference>
<dbReference type="AlphaFoldDB" id="A0A7X2TPE2"/>
<evidence type="ECO:0000256" key="13">
    <source>
        <dbReference type="ARBA" id="ARBA00023306"/>
    </source>
</evidence>
<dbReference type="SUPFAM" id="SSF56176">
    <property type="entry name" value="FAD-binding/transporter-associated domain-like"/>
    <property type="match status" value="1"/>
</dbReference>
<dbReference type="PANTHER" id="PTHR21071">
    <property type="entry name" value="UDP-N-ACETYLENOLPYRUVOYLGLUCOSAMINE REDUCTASE"/>
    <property type="match status" value="1"/>
</dbReference>
<comment type="subcellular location">
    <subcellularLocation>
        <location evidence="3 16">Cytoplasm</location>
    </subcellularLocation>
</comment>